<comment type="caution">
    <text evidence="1">The sequence shown here is derived from an EMBL/GenBank/DDBJ whole genome shotgun (WGS) entry which is preliminary data.</text>
</comment>
<gene>
    <name evidence="1" type="ORF">E3J68_01880</name>
</gene>
<evidence type="ECO:0008006" key="3">
    <source>
        <dbReference type="Google" id="ProtNLM"/>
    </source>
</evidence>
<reference evidence="1 2" key="1">
    <citation type="submission" date="2019-03" db="EMBL/GenBank/DDBJ databases">
        <title>Metabolic potential of uncultured bacteria and archaea associated with petroleum seepage in deep-sea sediments.</title>
        <authorList>
            <person name="Dong X."/>
            <person name="Hubert C."/>
        </authorList>
    </citation>
    <scope>NUCLEOTIDE SEQUENCE [LARGE SCALE GENOMIC DNA]</scope>
    <source>
        <strain evidence="1">E44_bin3</strain>
    </source>
</reference>
<evidence type="ECO:0000313" key="1">
    <source>
        <dbReference type="EMBL" id="TET29364.1"/>
    </source>
</evidence>
<protein>
    <recommendedName>
        <fullName evidence="3">DUF481 domain-containing protein</fullName>
    </recommendedName>
</protein>
<proteinExistence type="predicted"/>
<name>A0A523TGA5_UNCAE</name>
<accession>A0A523TGA5</accession>
<organism evidence="1 2">
    <name type="scientific">Aerophobetes bacterium</name>
    <dbReference type="NCBI Taxonomy" id="2030807"/>
    <lineage>
        <taxon>Bacteria</taxon>
        <taxon>Candidatus Aerophobota</taxon>
    </lineage>
</organism>
<dbReference type="AlphaFoldDB" id="A0A523TGA5"/>
<dbReference type="EMBL" id="SOJT01000083">
    <property type="protein sequence ID" value="TET29364.1"/>
    <property type="molecule type" value="Genomic_DNA"/>
</dbReference>
<dbReference type="Proteomes" id="UP000316517">
    <property type="component" value="Unassembled WGS sequence"/>
</dbReference>
<evidence type="ECO:0000313" key="2">
    <source>
        <dbReference type="Proteomes" id="UP000316517"/>
    </source>
</evidence>
<sequence length="273" mass="31037">MKKKEAGIGMVLYLLLFASLARGEINPDLIDIPTVRVLEKYQIQTTFRFYGQGGLLLKGKVGLTDRLTIGASYGGVGVVGDGEISWNPRPGLSLRYRISQESENLPFSLTLGYEGQGYGLYYQKRDEVQVNSDLYLVRDEYEFYRINSKGFFLVMGKEIPRGIYVLGGINHSLDAAPLKKPVSFFLGVEEQFTTRLVGKLEYNNIFHNEVKHADFLEGYEGEEPFRKSGGELNLGISWYFSPSVSLEFDIRDLTRRFAPSPNRVFRINYFGKF</sequence>